<dbReference type="AlphaFoldDB" id="A0AAV7TM76"/>
<evidence type="ECO:0000313" key="2">
    <source>
        <dbReference type="EMBL" id="KAJ1177381.1"/>
    </source>
</evidence>
<sequence length="269" mass="28707">MLSSAHRLDHLLSAGAAARRRAGPAPRPTERGDLWGSCGPRAARTRRNVRDRCPLRSAQRLDRYLCRGAMVRHRTGPRPRPAGRCCPIGVVADCGSAAGLGGLWHWPRQRLNTEVGQAVAPWSLVTYYAGSRPPGPRGWRSPGHEVSGVGGVPLRISCLLCRPGTDWGLLCSAAGAHGPKEAVRACTGGGAGIWSWPGAPWPGECGGPHLLAPDLLVLRGERALCGWTPLGRAGQVPRCRENISTPVETDCWSYGKRKAGQAILLSTSY</sequence>
<evidence type="ECO:0000313" key="3">
    <source>
        <dbReference type="Proteomes" id="UP001066276"/>
    </source>
</evidence>
<proteinExistence type="predicted"/>
<keyword evidence="3" id="KW-1185">Reference proteome</keyword>
<comment type="caution">
    <text evidence="2">The sequence shown here is derived from an EMBL/GenBank/DDBJ whole genome shotgun (WGS) entry which is preliminary data.</text>
</comment>
<name>A0AAV7TM76_PLEWA</name>
<organism evidence="2 3">
    <name type="scientific">Pleurodeles waltl</name>
    <name type="common">Iberian ribbed newt</name>
    <dbReference type="NCBI Taxonomy" id="8319"/>
    <lineage>
        <taxon>Eukaryota</taxon>
        <taxon>Metazoa</taxon>
        <taxon>Chordata</taxon>
        <taxon>Craniata</taxon>
        <taxon>Vertebrata</taxon>
        <taxon>Euteleostomi</taxon>
        <taxon>Amphibia</taxon>
        <taxon>Batrachia</taxon>
        <taxon>Caudata</taxon>
        <taxon>Salamandroidea</taxon>
        <taxon>Salamandridae</taxon>
        <taxon>Pleurodelinae</taxon>
        <taxon>Pleurodeles</taxon>
    </lineage>
</organism>
<evidence type="ECO:0000256" key="1">
    <source>
        <dbReference type="SAM" id="MobiDB-lite"/>
    </source>
</evidence>
<feature type="region of interest" description="Disordered" evidence="1">
    <location>
        <begin position="15"/>
        <end position="39"/>
    </location>
</feature>
<accession>A0AAV7TM76</accession>
<gene>
    <name evidence="2" type="ORF">NDU88_002639</name>
</gene>
<reference evidence="2" key="1">
    <citation type="journal article" date="2022" name="bioRxiv">
        <title>Sequencing and chromosome-scale assembly of the giantPleurodeles waltlgenome.</title>
        <authorList>
            <person name="Brown T."/>
            <person name="Elewa A."/>
            <person name="Iarovenko S."/>
            <person name="Subramanian E."/>
            <person name="Araus A.J."/>
            <person name="Petzold A."/>
            <person name="Susuki M."/>
            <person name="Suzuki K.-i.T."/>
            <person name="Hayashi T."/>
            <person name="Toyoda A."/>
            <person name="Oliveira C."/>
            <person name="Osipova E."/>
            <person name="Leigh N.D."/>
            <person name="Simon A."/>
            <person name="Yun M.H."/>
        </authorList>
    </citation>
    <scope>NUCLEOTIDE SEQUENCE</scope>
    <source>
        <strain evidence="2">20211129_DDA</strain>
        <tissue evidence="2">Liver</tissue>
    </source>
</reference>
<dbReference type="EMBL" id="JANPWB010000006">
    <property type="protein sequence ID" value="KAJ1177381.1"/>
    <property type="molecule type" value="Genomic_DNA"/>
</dbReference>
<protein>
    <submittedName>
        <fullName evidence="2">Uncharacterized protein</fullName>
    </submittedName>
</protein>
<dbReference type="Proteomes" id="UP001066276">
    <property type="component" value="Chromosome 3_2"/>
</dbReference>